<dbReference type="EMBL" id="FXTZ01000002">
    <property type="protein sequence ID" value="SMP10795.1"/>
    <property type="molecule type" value="Genomic_DNA"/>
</dbReference>
<sequence>MLYTMDKFLYLLFKVKFLFKWFIYLDYYVRRIKTNSFKKLIQTRFELTDNKEQIIMHYPDWDCKIIVAFYKQGFRQYELLNHLT</sequence>
<evidence type="ECO:0000313" key="1">
    <source>
        <dbReference type="EMBL" id="SMP10795.1"/>
    </source>
</evidence>
<gene>
    <name evidence="1" type="ORF">SAMN06264346_102239</name>
</gene>
<accession>A0ABY1NIS0</accession>
<dbReference type="Proteomes" id="UP001157960">
    <property type="component" value="Unassembled WGS sequence"/>
</dbReference>
<protein>
    <submittedName>
        <fullName evidence="1">Uncharacterized protein</fullName>
    </submittedName>
</protein>
<reference evidence="1 2" key="1">
    <citation type="submission" date="2017-05" db="EMBL/GenBank/DDBJ databases">
        <authorList>
            <person name="Varghese N."/>
            <person name="Submissions S."/>
        </authorList>
    </citation>
    <scope>NUCLEOTIDE SEQUENCE [LARGE SCALE GENOMIC DNA]</scope>
    <source>
        <strain evidence="1 2">DSM 28214</strain>
    </source>
</reference>
<comment type="caution">
    <text evidence="1">The sequence shown here is derived from an EMBL/GenBank/DDBJ whole genome shotgun (WGS) entry which is preliminary data.</text>
</comment>
<keyword evidence="2" id="KW-1185">Reference proteome</keyword>
<organism evidence="1 2">
    <name type="scientific">Chryseobacterium profundimaris</name>
    <dbReference type="NCBI Taxonomy" id="1387275"/>
    <lineage>
        <taxon>Bacteria</taxon>
        <taxon>Pseudomonadati</taxon>
        <taxon>Bacteroidota</taxon>
        <taxon>Flavobacteriia</taxon>
        <taxon>Flavobacteriales</taxon>
        <taxon>Weeksellaceae</taxon>
        <taxon>Chryseobacterium group</taxon>
        <taxon>Chryseobacterium</taxon>
    </lineage>
</organism>
<evidence type="ECO:0000313" key="2">
    <source>
        <dbReference type="Proteomes" id="UP001157960"/>
    </source>
</evidence>
<name>A0ABY1NIS0_9FLAO</name>
<proteinExistence type="predicted"/>